<organism evidence="1 2">
    <name type="scientific">Acetoanaerobium sticklandii (strain ATCC 12662 / DSM 519 / JCM 1433 / CCUG 9281 / NCIMB 10654 / HF)</name>
    <name type="common">Clostridium sticklandii</name>
    <dbReference type="NCBI Taxonomy" id="499177"/>
    <lineage>
        <taxon>Bacteria</taxon>
        <taxon>Bacillati</taxon>
        <taxon>Bacillota</taxon>
        <taxon>Clostridia</taxon>
        <taxon>Peptostreptococcales</taxon>
        <taxon>Filifactoraceae</taxon>
        <taxon>Acetoanaerobium</taxon>
    </lineage>
</organism>
<evidence type="ECO:0000313" key="1">
    <source>
        <dbReference type="EMBL" id="CBH21953.1"/>
    </source>
</evidence>
<dbReference type="KEGG" id="cst:CLOST_1833"/>
<dbReference type="RefSeq" id="WP_013362045.1">
    <property type="nucleotide sequence ID" value="NC_014614.1"/>
</dbReference>
<dbReference type="Proteomes" id="UP000007041">
    <property type="component" value="Chromosome"/>
</dbReference>
<gene>
    <name evidence="1" type="ordered locus">CLOST_1833</name>
</gene>
<reference evidence="2" key="1">
    <citation type="journal article" date="2010" name="BMC Genomics">
        <title>Clostridium sticklandii, a specialist in amino acid degradation:revisiting its metabolism through its genome sequence.</title>
        <authorList>
            <person name="Fonknechten N."/>
            <person name="Chaussonnerie S."/>
            <person name="Tricot S."/>
            <person name="Lajus A."/>
            <person name="Andreesen J.R."/>
            <person name="Perchat N."/>
            <person name="Pelletier E."/>
            <person name="Gouyvenoux M."/>
            <person name="Barbe V."/>
            <person name="Salanoubat M."/>
            <person name="Le Paslier D."/>
            <person name="Weissenbach J."/>
            <person name="Cohen G.N."/>
            <person name="Kreimeyer A."/>
        </authorList>
    </citation>
    <scope>NUCLEOTIDE SEQUENCE [LARGE SCALE GENOMIC DNA]</scope>
    <source>
        <strain evidence="2">ATCC 12662 / DSM 519 / JCM 1433 / CCUG 9281 / NCIMB 10654 / HF</strain>
    </source>
</reference>
<name>E3PSU9_ACESD</name>
<protein>
    <recommendedName>
        <fullName evidence="3">GAF domain-containing protein</fullName>
    </recommendedName>
</protein>
<accession>E3PSU9</accession>
<dbReference type="SUPFAM" id="SSF55781">
    <property type="entry name" value="GAF domain-like"/>
    <property type="match status" value="2"/>
</dbReference>
<dbReference type="AlphaFoldDB" id="E3PSU9"/>
<proteinExistence type="predicted"/>
<sequence>MDTCTSQNKCIYNMEKILTSVDYFSQFLSLEQILSYGYEFFHDTLGLRASAIYYLDEDNYKLMNQIGYKCGINIKEHKKTAKTNNLATLHGRILYDNFEKYFDEAFIDYFEPELIVPMIVKDKLYGFIISDGFSYNDSTHSSVLSMEYLEGMKTLLNLALSNTLLYRDYKKLAKNMDKELFQQFSINQTTKILLAETDIEKLYNLCIDVVRELTSSSVTSLILYDSIRDKFITKGYSDIINFQNYYDEYELLTNEIEMQKSVFDLEKDMHELRIIFENPERLKKIPAKYVIMIGKNPIMGFITVGEPVSGAVYDSSTMNQIENVGKTVYLALKNANHVAEIKERERATAVQLKNIKKLNAMIRNINSCLELEELLDITLKTLNVGYKVKQVAIILKDYEGLLVKSIGYKSDEISIKPHIFSESYDEVFYSQNSRSTEDFISISEEDAAESNCVILLPIKSDYVDMTEDTILGYLVITKLEGIMEESHIVIFETLTSSITPVIKQFIELRKFKN</sequence>
<dbReference type="EMBL" id="FP565809">
    <property type="protein sequence ID" value="CBH21953.1"/>
    <property type="molecule type" value="Genomic_DNA"/>
</dbReference>
<dbReference type="HOGENOM" id="CLU_530728_0_0_9"/>
<dbReference type="eggNOG" id="ENOG502Z9GX">
    <property type="taxonomic scope" value="Bacteria"/>
</dbReference>
<dbReference type="STRING" id="1511.CLOST_1833"/>
<keyword evidence="2" id="KW-1185">Reference proteome</keyword>
<evidence type="ECO:0000313" key="2">
    <source>
        <dbReference type="Proteomes" id="UP000007041"/>
    </source>
</evidence>
<evidence type="ECO:0008006" key="3">
    <source>
        <dbReference type="Google" id="ProtNLM"/>
    </source>
</evidence>
<dbReference type="BioCyc" id="CSTI499177:GJE9-1891-MONOMER"/>
<dbReference type="GeneID" id="35558405"/>